<dbReference type="InterPro" id="IPR029063">
    <property type="entry name" value="SAM-dependent_MTases_sf"/>
</dbReference>
<protein>
    <submittedName>
        <fullName evidence="1">Class I SAM-dependent methyltransferase</fullName>
    </submittedName>
</protein>
<dbReference type="CDD" id="cd02440">
    <property type="entry name" value="AdoMet_MTases"/>
    <property type="match status" value="1"/>
</dbReference>
<evidence type="ECO:0000313" key="1">
    <source>
        <dbReference type="EMBL" id="QPH41186.1"/>
    </source>
</evidence>
<organism evidence="1 2">
    <name type="scientific">Pedobacter endophyticus</name>
    <dbReference type="NCBI Taxonomy" id="2789740"/>
    <lineage>
        <taxon>Bacteria</taxon>
        <taxon>Pseudomonadati</taxon>
        <taxon>Bacteroidota</taxon>
        <taxon>Sphingobacteriia</taxon>
        <taxon>Sphingobacteriales</taxon>
        <taxon>Sphingobacteriaceae</taxon>
        <taxon>Pedobacter</taxon>
    </lineage>
</organism>
<dbReference type="Proteomes" id="UP000594759">
    <property type="component" value="Chromosome"/>
</dbReference>
<dbReference type="RefSeq" id="WP_196100637.1">
    <property type="nucleotide sequence ID" value="NZ_CP064939.1"/>
</dbReference>
<dbReference type="GO" id="GO:0032259">
    <property type="term" value="P:methylation"/>
    <property type="evidence" value="ECO:0007669"/>
    <property type="project" value="UniProtKB-KW"/>
</dbReference>
<keyword evidence="1" id="KW-0489">Methyltransferase</keyword>
<proteinExistence type="predicted"/>
<gene>
    <name evidence="1" type="ORF">IZT61_07995</name>
</gene>
<accession>A0A7S9L2X8</accession>
<keyword evidence="2" id="KW-1185">Reference proteome</keyword>
<dbReference type="Gene3D" id="3.40.50.150">
    <property type="entry name" value="Vaccinia Virus protein VP39"/>
    <property type="match status" value="1"/>
</dbReference>
<reference evidence="1 2" key="1">
    <citation type="submission" date="2020-11" db="EMBL/GenBank/DDBJ databases">
        <title>Pedobacter endophytica, an endophytic bacteria isolated form Carex pumila.</title>
        <authorList>
            <person name="Peng Y."/>
            <person name="Jiang L."/>
            <person name="Lee J."/>
        </authorList>
    </citation>
    <scope>NUCLEOTIDE SEQUENCE [LARGE SCALE GENOMIC DNA]</scope>
    <source>
        <strain evidence="1 2">JBR3-12</strain>
    </source>
</reference>
<name>A0A7S9L2X8_9SPHI</name>
<sequence>MNELNIRLPERYQEIKVESTSLGFDMLSDVQTGSLLRTLVSSKPNGFFLELGTGTGLSLSWLVDGMDKSSKLISIDNSADFQSVAARHFGKDDRVKLICEDANQWIKENQDQYFDLIFADAWPGKYESLQETLNLMKTGGFYIIDDMLPQPNWPMAHEQNVEKLIAHLETLDFINLTKMNWSTGLVIITKIK</sequence>
<dbReference type="KEGG" id="pex:IZT61_07995"/>
<dbReference type="PANTHER" id="PTHR43167">
    <property type="entry name" value="PUTATIVE (AFU_ORTHOLOGUE AFUA_6G01830)-RELATED"/>
    <property type="match status" value="1"/>
</dbReference>
<dbReference type="SUPFAM" id="SSF53335">
    <property type="entry name" value="S-adenosyl-L-methionine-dependent methyltransferases"/>
    <property type="match status" value="1"/>
</dbReference>
<dbReference type="GO" id="GO:0008168">
    <property type="term" value="F:methyltransferase activity"/>
    <property type="evidence" value="ECO:0007669"/>
    <property type="project" value="UniProtKB-KW"/>
</dbReference>
<dbReference type="Pfam" id="PF13578">
    <property type="entry name" value="Methyltransf_24"/>
    <property type="match status" value="1"/>
</dbReference>
<dbReference type="PANTHER" id="PTHR43167:SF1">
    <property type="entry name" value="PUTATIVE (AFU_ORTHOLOGUE AFUA_6G01830)-RELATED"/>
    <property type="match status" value="1"/>
</dbReference>
<dbReference type="EMBL" id="CP064939">
    <property type="protein sequence ID" value="QPH41186.1"/>
    <property type="molecule type" value="Genomic_DNA"/>
</dbReference>
<dbReference type="AlphaFoldDB" id="A0A7S9L2X8"/>
<keyword evidence="1" id="KW-0808">Transferase</keyword>
<evidence type="ECO:0000313" key="2">
    <source>
        <dbReference type="Proteomes" id="UP000594759"/>
    </source>
</evidence>